<feature type="region of interest" description="Disordered" evidence="4">
    <location>
        <begin position="1"/>
        <end position="56"/>
    </location>
</feature>
<dbReference type="GO" id="GO:0051536">
    <property type="term" value="F:iron-sulfur cluster binding"/>
    <property type="evidence" value="ECO:0007669"/>
    <property type="project" value="UniProtKB-KW"/>
</dbReference>
<reference evidence="6 7" key="1">
    <citation type="submission" date="2019-06" db="EMBL/GenBank/DDBJ databases">
        <title>Whole genome sequence for Rhodospirillaceae sp. R148.</title>
        <authorList>
            <person name="Wang G."/>
        </authorList>
    </citation>
    <scope>NUCLEOTIDE SEQUENCE [LARGE SCALE GENOMIC DNA]</scope>
    <source>
        <strain evidence="6 7">R148</strain>
    </source>
</reference>
<evidence type="ECO:0000256" key="2">
    <source>
        <dbReference type="ARBA" id="ARBA00023004"/>
    </source>
</evidence>
<keyword evidence="1" id="KW-0479">Metal-binding</keyword>
<evidence type="ECO:0000256" key="4">
    <source>
        <dbReference type="SAM" id="MobiDB-lite"/>
    </source>
</evidence>
<dbReference type="GO" id="GO:0003824">
    <property type="term" value="F:catalytic activity"/>
    <property type="evidence" value="ECO:0007669"/>
    <property type="project" value="InterPro"/>
</dbReference>
<dbReference type="GO" id="GO:0046872">
    <property type="term" value="F:metal ion binding"/>
    <property type="evidence" value="ECO:0007669"/>
    <property type="project" value="UniProtKB-KW"/>
</dbReference>
<dbReference type="SFLD" id="SFLDG01084">
    <property type="entry name" value="Uncharacterised_Radical_SAM_Su"/>
    <property type="match status" value="1"/>
</dbReference>
<sequence>MDEAITAKPKKGRGAVGNPKPRFDAEERLAVDDGWGSADPDELPPLRTTVSPDSSRKVIARNESPDIPFDRSINPYRGCEHGCVYCFARPTHAYLGMSPGLDFETKLVAKHNAAELLRVELARPSYRPAAMALGTNTDPYQPIEKRLGITRQVLQVLAETHHPLGIVTKSHLVTRDIDILAPMAREGLVRVFLSVTTLDKDLARRMEPRASTPARRMEAVRELQDAGIPCGVMASPMIPSLNDHELEAILEEAASHGARWASYILLRLPLEIKELFNDWLDVHAPDRKKRILNILREARGGKLYDSQWGQRMTGKGVFADLLARRFERATTRLGLNREEPKVDCSKFQPPAKDPRQFNLF</sequence>
<dbReference type="CDD" id="cd01335">
    <property type="entry name" value="Radical_SAM"/>
    <property type="match status" value="1"/>
</dbReference>
<dbReference type="Gene3D" id="3.80.30.30">
    <property type="match status" value="1"/>
</dbReference>
<name>A0A545TXM4_9PROT</name>
<dbReference type="PANTHER" id="PTHR43432:SF3">
    <property type="entry name" value="SLR0285 PROTEIN"/>
    <property type="match status" value="1"/>
</dbReference>
<dbReference type="AlphaFoldDB" id="A0A545TXM4"/>
<dbReference type="Proteomes" id="UP000315252">
    <property type="component" value="Unassembled WGS sequence"/>
</dbReference>
<gene>
    <name evidence="6" type="ORF">FKG95_06715</name>
</gene>
<dbReference type="EMBL" id="VHSH01000002">
    <property type="protein sequence ID" value="TQV81921.1"/>
    <property type="molecule type" value="Genomic_DNA"/>
</dbReference>
<keyword evidence="3" id="KW-0411">Iron-sulfur</keyword>
<dbReference type="SFLD" id="SFLDS00029">
    <property type="entry name" value="Radical_SAM"/>
    <property type="match status" value="1"/>
</dbReference>
<protein>
    <submittedName>
        <fullName evidence="6">PA0069 family radical SAM protein</fullName>
    </submittedName>
</protein>
<dbReference type="InterPro" id="IPR007197">
    <property type="entry name" value="rSAM"/>
</dbReference>
<proteinExistence type="predicted"/>
<feature type="compositionally biased region" description="Basic and acidic residues" evidence="4">
    <location>
        <begin position="21"/>
        <end position="31"/>
    </location>
</feature>
<evidence type="ECO:0000313" key="7">
    <source>
        <dbReference type="Proteomes" id="UP000315252"/>
    </source>
</evidence>
<dbReference type="InterPro" id="IPR058240">
    <property type="entry name" value="rSAM_sf"/>
</dbReference>
<feature type="domain" description="Radical SAM core" evidence="5">
    <location>
        <begin position="65"/>
        <end position="302"/>
    </location>
</feature>
<evidence type="ECO:0000256" key="1">
    <source>
        <dbReference type="ARBA" id="ARBA00022723"/>
    </source>
</evidence>
<evidence type="ECO:0000313" key="6">
    <source>
        <dbReference type="EMBL" id="TQV81921.1"/>
    </source>
</evidence>
<dbReference type="NCBIfam" id="NF033668">
    <property type="entry name" value="rSAM_PA0069"/>
    <property type="match status" value="1"/>
</dbReference>
<dbReference type="RefSeq" id="WP_142895552.1">
    <property type="nucleotide sequence ID" value="NZ_ML660053.1"/>
</dbReference>
<organism evidence="6 7">
    <name type="scientific">Denitrobaculum tricleocarpae</name>
    <dbReference type="NCBI Taxonomy" id="2591009"/>
    <lineage>
        <taxon>Bacteria</taxon>
        <taxon>Pseudomonadati</taxon>
        <taxon>Pseudomonadota</taxon>
        <taxon>Alphaproteobacteria</taxon>
        <taxon>Rhodospirillales</taxon>
        <taxon>Rhodospirillaceae</taxon>
        <taxon>Denitrobaculum</taxon>
    </lineage>
</organism>
<dbReference type="PROSITE" id="PS51918">
    <property type="entry name" value="RADICAL_SAM"/>
    <property type="match status" value="1"/>
</dbReference>
<dbReference type="InterPro" id="IPR040086">
    <property type="entry name" value="MJ0683-like"/>
</dbReference>
<dbReference type="SUPFAM" id="SSF102114">
    <property type="entry name" value="Radical SAM enzymes"/>
    <property type="match status" value="1"/>
</dbReference>
<evidence type="ECO:0000256" key="3">
    <source>
        <dbReference type="ARBA" id="ARBA00023014"/>
    </source>
</evidence>
<dbReference type="Pfam" id="PF04055">
    <property type="entry name" value="Radical_SAM"/>
    <property type="match status" value="1"/>
</dbReference>
<comment type="caution">
    <text evidence="6">The sequence shown here is derived from an EMBL/GenBank/DDBJ whole genome shotgun (WGS) entry which is preliminary data.</text>
</comment>
<dbReference type="InterPro" id="IPR006638">
    <property type="entry name" value="Elp3/MiaA/NifB-like_rSAM"/>
</dbReference>
<dbReference type="SMART" id="SM00729">
    <property type="entry name" value="Elp3"/>
    <property type="match status" value="1"/>
</dbReference>
<keyword evidence="7" id="KW-1185">Reference proteome</keyword>
<keyword evidence="2" id="KW-0408">Iron</keyword>
<dbReference type="OrthoDB" id="9785699at2"/>
<evidence type="ECO:0000259" key="5">
    <source>
        <dbReference type="PROSITE" id="PS51918"/>
    </source>
</evidence>
<accession>A0A545TXM4</accession>
<dbReference type="PANTHER" id="PTHR43432">
    <property type="entry name" value="SLR0285 PROTEIN"/>
    <property type="match status" value="1"/>
</dbReference>